<evidence type="ECO:0000256" key="4">
    <source>
        <dbReference type="ARBA" id="ARBA00023125"/>
    </source>
</evidence>
<name>A0A418LZE1_9BACT</name>
<evidence type="ECO:0000256" key="5">
    <source>
        <dbReference type="ARBA" id="ARBA00023159"/>
    </source>
</evidence>
<dbReference type="Proteomes" id="UP000283523">
    <property type="component" value="Unassembled WGS sequence"/>
</dbReference>
<dbReference type="PANTHER" id="PTHR32071">
    <property type="entry name" value="TRANSCRIPTIONAL REGULATORY PROTEIN"/>
    <property type="match status" value="1"/>
</dbReference>
<keyword evidence="9" id="KW-1185">Reference proteome</keyword>
<dbReference type="OrthoDB" id="9782110at2"/>
<keyword evidence="2" id="KW-0067">ATP-binding</keyword>
<dbReference type="SMART" id="SM00382">
    <property type="entry name" value="AAA"/>
    <property type="match status" value="1"/>
</dbReference>
<dbReference type="Gene3D" id="1.10.8.60">
    <property type="match status" value="1"/>
</dbReference>
<dbReference type="InterPro" id="IPR025944">
    <property type="entry name" value="Sigma_54_int_dom_CS"/>
</dbReference>
<dbReference type="SUPFAM" id="SSF55781">
    <property type="entry name" value="GAF domain-like"/>
    <property type="match status" value="6"/>
</dbReference>
<feature type="domain" description="Sigma-54 factor interaction" evidence="7">
    <location>
        <begin position="1121"/>
        <end position="1350"/>
    </location>
</feature>
<keyword evidence="6" id="KW-0804">Transcription</keyword>
<dbReference type="InterPro" id="IPR029016">
    <property type="entry name" value="GAF-like_dom_sf"/>
</dbReference>
<organism evidence="8 9">
    <name type="scientific">Fibrisoma montanum</name>
    <dbReference type="NCBI Taxonomy" id="2305895"/>
    <lineage>
        <taxon>Bacteria</taxon>
        <taxon>Pseudomonadati</taxon>
        <taxon>Bacteroidota</taxon>
        <taxon>Cytophagia</taxon>
        <taxon>Cytophagales</taxon>
        <taxon>Spirosomataceae</taxon>
        <taxon>Fibrisoma</taxon>
    </lineage>
</organism>
<dbReference type="InterPro" id="IPR025662">
    <property type="entry name" value="Sigma_54_int_dom_ATP-bd_1"/>
</dbReference>
<dbReference type="FunFam" id="3.40.50.300:FF:000006">
    <property type="entry name" value="DNA-binding transcriptional regulator NtrC"/>
    <property type="match status" value="1"/>
</dbReference>
<dbReference type="Pfam" id="PF00158">
    <property type="entry name" value="Sigma54_activat"/>
    <property type="match status" value="1"/>
</dbReference>
<dbReference type="InterPro" id="IPR003593">
    <property type="entry name" value="AAA+_ATPase"/>
</dbReference>
<evidence type="ECO:0000259" key="7">
    <source>
        <dbReference type="PROSITE" id="PS50045"/>
    </source>
</evidence>
<dbReference type="CDD" id="cd00009">
    <property type="entry name" value="AAA"/>
    <property type="match status" value="1"/>
</dbReference>
<sequence length="1444" mass="162712">MTTQELQTVLAISRTIATIRKKSELLQLIIEQLQPLFGFYDCGLFVFNRDKTTLEDWAVSMPTISPSEANVLLAQQHAAVFTYSGSVFEWVFDRLRSTNAPFIHNYEDQVPGWVNYVQASVIDTIGYEESMVAVLQTGGDEIGVFMVNSLQKGTFQKDQCILYQAIADQVAGAVANILANEEILEREWEKSQLLEISQAIARVQNHKQLLKVIYEKIKPIFPYDNAGLFVFDKTGEWFRELLDTAVLADAVQTELTATLDLGPFPVAGHHPKAWHYAQSPVICSLAEQAQYFDALDISQQFEVGLRHGLQQMIGGPLTCGGRKIGLISFNTKDSNFYTQQHIPLFQAIADQIAVAVANILANEEILEREREKSVLLSISENIASVRDKVDLLKVIIEKIKPLFGFYDCGILVIDEENRFHDLAVIHPHIDDSEVNHELNKLGFFQDSGLDYANSGLEWIVRQLERTKSPVLFDYTIEHAIFSDSSILATIRGLGYQEAVCGLLKAGGSTLGCFTINYKRKQQANQVDLALFQNVVDQLSVAVANILANEEILQREQEKSVLLSISEDIASARNTVELLSVIREKARNLIPFYNTGVIIVEEGGQYHYDLAVTIPVWDDSEGNRKLSEAGLHRIVHPDSYIDYVMKLLKERQAPIIEDYELRFKQFDYPFFPVVKEVGAKEGLVALLRTRGKTFGTLWLNSLQTGSYHSKQFEIFQALADQVAVAVDNILANEEILRREQEKSNLLAISTAIATIRDKDDLFRVITETVRPILGFDEAAQIFAIDPTDQTIGIFLRNTSGMISQDADYQQLTRQRFAIAGSPFEKILAWPTVYVLDPAEEAKQYPRYPGFPIMVRMGIRQSMITPLQYGGRSIGTFHVFSTRADFFGPQHFAFYEMVANQIAVAVANILANEELLRRESEKALQLAVSNALADEHDWDQKLLTLVKTIQPAIPFDYAILGLETGGPIRHGYGFYRTGPDEYQTLLADDFLQLSRLTAEQYSQMRQQLNDSQPLLLNGADFEQHCRQFALKQLISQTFRLQSHLLFPIPLTREGRFTLAFYSRQADTYRSYHLDLFQKLRPTLALTLDRLLAYEEVAALSQQLQQENTYLQEEVLTNYRFEEIVGTSQAVRDVFQKVGKVGPMSSTVLILGETGTGKELVARAIHQASPRQAKPLIKINCAALPAQLIESELFGHEKGAFTGAIERRIGKFELAHESTIFLDEIGELPLELQAKLLRAIQEKEIERLGSNKVIQTDVRVLAATNRNLEKEVAEGRFRSDLYFRLNVYPIKLPPLRERKEDITLLAIHFSQKLSKKLGKAISGFSNGAIKEMQAYHWPGNIRELEHVIERAAIESEGGTIRNLGLLKRPEGELTVMINPSFQLKSYADGERELIMNTVRYCNGRIRGTGGAAQLLQVKATTLEARMKKLGIKREFFVNEGAGGSAIR</sequence>
<evidence type="ECO:0000256" key="2">
    <source>
        <dbReference type="ARBA" id="ARBA00022840"/>
    </source>
</evidence>
<evidence type="ECO:0000313" key="9">
    <source>
        <dbReference type="Proteomes" id="UP000283523"/>
    </source>
</evidence>
<proteinExistence type="predicted"/>
<dbReference type="Pfam" id="PF13185">
    <property type="entry name" value="GAF_2"/>
    <property type="match status" value="1"/>
</dbReference>
<comment type="caution">
    <text evidence="8">The sequence shown here is derived from an EMBL/GenBank/DDBJ whole genome shotgun (WGS) entry which is preliminary data.</text>
</comment>
<evidence type="ECO:0000313" key="8">
    <source>
        <dbReference type="EMBL" id="RIV18652.1"/>
    </source>
</evidence>
<dbReference type="PROSITE" id="PS00688">
    <property type="entry name" value="SIGMA54_INTERACT_3"/>
    <property type="match status" value="1"/>
</dbReference>
<evidence type="ECO:0000256" key="1">
    <source>
        <dbReference type="ARBA" id="ARBA00022741"/>
    </source>
</evidence>
<dbReference type="PROSITE" id="PS00675">
    <property type="entry name" value="SIGMA54_INTERACT_1"/>
    <property type="match status" value="1"/>
</dbReference>
<dbReference type="GO" id="GO:0003677">
    <property type="term" value="F:DNA binding"/>
    <property type="evidence" value="ECO:0007669"/>
    <property type="project" value="UniProtKB-KW"/>
</dbReference>
<dbReference type="InterPro" id="IPR027417">
    <property type="entry name" value="P-loop_NTPase"/>
</dbReference>
<dbReference type="EMBL" id="QXED01000010">
    <property type="protein sequence ID" value="RIV18652.1"/>
    <property type="molecule type" value="Genomic_DNA"/>
</dbReference>
<dbReference type="InterPro" id="IPR002078">
    <property type="entry name" value="Sigma_54_int"/>
</dbReference>
<keyword evidence="4" id="KW-0238">DNA-binding</keyword>
<keyword evidence="1" id="KW-0547">Nucleotide-binding</keyword>
<dbReference type="InterPro" id="IPR058031">
    <property type="entry name" value="AAA_lid_NorR"/>
</dbReference>
<dbReference type="Gene3D" id="1.10.10.60">
    <property type="entry name" value="Homeodomain-like"/>
    <property type="match status" value="1"/>
</dbReference>
<evidence type="ECO:0000256" key="3">
    <source>
        <dbReference type="ARBA" id="ARBA00023015"/>
    </source>
</evidence>
<protein>
    <submittedName>
        <fullName evidence="8">GAF domain-containing protein</fullName>
    </submittedName>
</protein>
<dbReference type="SMART" id="SM00065">
    <property type="entry name" value="GAF"/>
    <property type="match status" value="3"/>
</dbReference>
<dbReference type="Pfam" id="PF01590">
    <property type="entry name" value="GAF"/>
    <property type="match status" value="2"/>
</dbReference>
<dbReference type="Gene3D" id="3.40.50.300">
    <property type="entry name" value="P-loop containing nucleotide triphosphate hydrolases"/>
    <property type="match status" value="1"/>
</dbReference>
<gene>
    <name evidence="8" type="ORF">DYU11_27145</name>
</gene>
<accession>A0A418LZE1</accession>
<dbReference type="Gene3D" id="3.30.450.40">
    <property type="match status" value="6"/>
</dbReference>
<dbReference type="InterPro" id="IPR003018">
    <property type="entry name" value="GAF"/>
</dbReference>
<keyword evidence="5" id="KW-0010">Activator</keyword>
<reference evidence="8 9" key="1">
    <citation type="submission" date="2018-08" db="EMBL/GenBank/DDBJ databases">
        <title>Fibrisoma montanum sp. nov., isolated from Danxia mountain soil.</title>
        <authorList>
            <person name="Huang Y."/>
        </authorList>
    </citation>
    <scope>NUCLEOTIDE SEQUENCE [LARGE SCALE GENOMIC DNA]</scope>
    <source>
        <strain evidence="8 9">HYT19</strain>
    </source>
</reference>
<dbReference type="Pfam" id="PF25601">
    <property type="entry name" value="AAA_lid_14"/>
    <property type="match status" value="1"/>
</dbReference>
<keyword evidence="3" id="KW-0805">Transcription regulation</keyword>
<dbReference type="SUPFAM" id="SSF52540">
    <property type="entry name" value="P-loop containing nucleoside triphosphate hydrolases"/>
    <property type="match status" value="1"/>
</dbReference>
<dbReference type="GO" id="GO:0005524">
    <property type="term" value="F:ATP binding"/>
    <property type="evidence" value="ECO:0007669"/>
    <property type="project" value="UniProtKB-KW"/>
</dbReference>
<dbReference type="PROSITE" id="PS50045">
    <property type="entry name" value="SIGMA54_INTERACT_4"/>
    <property type="match status" value="1"/>
</dbReference>
<dbReference type="PANTHER" id="PTHR32071:SF117">
    <property type="entry name" value="PTS-DEPENDENT DIHYDROXYACETONE KINASE OPERON REGULATORY PROTEIN-RELATED"/>
    <property type="match status" value="1"/>
</dbReference>
<dbReference type="RefSeq" id="WP_119670890.1">
    <property type="nucleotide sequence ID" value="NZ_QXED01000010.1"/>
</dbReference>
<evidence type="ECO:0000256" key="6">
    <source>
        <dbReference type="ARBA" id="ARBA00023163"/>
    </source>
</evidence>
<dbReference type="GO" id="GO:0006355">
    <property type="term" value="P:regulation of DNA-templated transcription"/>
    <property type="evidence" value="ECO:0007669"/>
    <property type="project" value="InterPro"/>
</dbReference>